<dbReference type="EMBL" id="JBAMMX010000007">
    <property type="protein sequence ID" value="KAK6937164.1"/>
    <property type="molecule type" value="Genomic_DNA"/>
</dbReference>
<gene>
    <name evidence="3" type="ORF">RJ641_034194</name>
</gene>
<dbReference type="InterPro" id="IPR050425">
    <property type="entry name" value="NAD(P)_dehydrat-like"/>
</dbReference>
<dbReference type="AlphaFoldDB" id="A0AAN8VNP7"/>
<proteinExistence type="predicted"/>
<dbReference type="Gene3D" id="3.40.50.720">
    <property type="entry name" value="NAD(P)-binding Rossmann-like Domain"/>
    <property type="match status" value="2"/>
</dbReference>
<comment type="caution">
    <text evidence="3">The sequence shown here is derived from an EMBL/GenBank/DDBJ whole genome shotgun (WGS) entry which is preliminary data.</text>
</comment>
<evidence type="ECO:0000313" key="4">
    <source>
        <dbReference type="Proteomes" id="UP001370490"/>
    </source>
</evidence>
<protein>
    <submittedName>
        <fullName evidence="3">Uncharacterized protein</fullName>
    </submittedName>
</protein>
<dbReference type="PANTHER" id="PTHR10366:SF852">
    <property type="entry name" value="CINNAMOYL-COA REDUCTASE CAD2"/>
    <property type="match status" value="1"/>
</dbReference>
<keyword evidence="1" id="KW-0521">NADP</keyword>
<evidence type="ECO:0000256" key="2">
    <source>
        <dbReference type="ARBA" id="ARBA00023002"/>
    </source>
</evidence>
<keyword evidence="2" id="KW-0560">Oxidoreductase</keyword>
<keyword evidence="4" id="KW-1185">Reference proteome</keyword>
<evidence type="ECO:0000313" key="3">
    <source>
        <dbReference type="EMBL" id="KAK6937164.1"/>
    </source>
</evidence>
<dbReference type="GO" id="GO:0016616">
    <property type="term" value="F:oxidoreductase activity, acting on the CH-OH group of donors, NAD or NADP as acceptor"/>
    <property type="evidence" value="ECO:0007669"/>
    <property type="project" value="TreeGrafter"/>
</dbReference>
<dbReference type="Proteomes" id="UP001370490">
    <property type="component" value="Unassembled WGS sequence"/>
</dbReference>
<reference evidence="3 4" key="1">
    <citation type="submission" date="2023-12" db="EMBL/GenBank/DDBJ databases">
        <title>A high-quality genome assembly for Dillenia turbinata (Dilleniales).</title>
        <authorList>
            <person name="Chanderbali A."/>
        </authorList>
    </citation>
    <scope>NUCLEOTIDE SEQUENCE [LARGE SCALE GENOMIC DNA]</scope>
    <source>
        <strain evidence="3">LSX21</strain>
        <tissue evidence="3">Leaf</tissue>
    </source>
</reference>
<sequence>MTSSIATVVYSTRAKNPIVVVDETWFSDPEFYKQSELRDVLLKILDKEATWNFTTEKGIDMALINLAMIINVAEAHILAFKNPSASSRYCLAERVAYFANIVKILSELDPSFHLSDKLIQSSIGFVFMWYTILDHFIEDPPDANKPYGPDFQISKEKATSLGLNFIPLEVTLQETVESLKEKKFLQL</sequence>
<dbReference type="PANTHER" id="PTHR10366">
    <property type="entry name" value="NAD DEPENDENT EPIMERASE/DEHYDRATASE"/>
    <property type="match status" value="1"/>
</dbReference>
<name>A0AAN8VNP7_9MAGN</name>
<accession>A0AAN8VNP7</accession>
<evidence type="ECO:0000256" key="1">
    <source>
        <dbReference type="ARBA" id="ARBA00022857"/>
    </source>
</evidence>
<organism evidence="3 4">
    <name type="scientific">Dillenia turbinata</name>
    <dbReference type="NCBI Taxonomy" id="194707"/>
    <lineage>
        <taxon>Eukaryota</taxon>
        <taxon>Viridiplantae</taxon>
        <taxon>Streptophyta</taxon>
        <taxon>Embryophyta</taxon>
        <taxon>Tracheophyta</taxon>
        <taxon>Spermatophyta</taxon>
        <taxon>Magnoliopsida</taxon>
        <taxon>eudicotyledons</taxon>
        <taxon>Gunneridae</taxon>
        <taxon>Pentapetalae</taxon>
        <taxon>Dilleniales</taxon>
        <taxon>Dilleniaceae</taxon>
        <taxon>Dillenia</taxon>
    </lineage>
</organism>